<protein>
    <submittedName>
        <fullName evidence="1">Uncharacterized protein</fullName>
    </submittedName>
</protein>
<sequence>MFVTLICERTLREHVDNDTKCIVNAGRTALGQLFTFTLRITHALVTNNCCTELLHGTVKVSDKPLRMHYSVKPRKLGSEGDIHFPIVRKAFVRRSCINYMYCEAVSALSLGWGSSAAQGRKNASDNNAAIHSYIQHTNAVPADYMHCIRNSSELVSLVLTVMMGISSTSLHINKRATKRCKLERLKSHKNSNLNLWSTMPAPAYICDNPKSKAQTYLSVNQLTTNL</sequence>
<dbReference type="VEuPathDB" id="VectorBase:GPAI042138"/>
<proteinExistence type="predicted"/>
<name>A0A1B0ADG7_GLOPL</name>
<dbReference type="Proteomes" id="UP000092445">
    <property type="component" value="Unassembled WGS sequence"/>
</dbReference>
<keyword evidence="2" id="KW-1185">Reference proteome</keyword>
<accession>A0A1B0ADG7</accession>
<reference evidence="2" key="1">
    <citation type="submission" date="2014-03" db="EMBL/GenBank/DDBJ databases">
        <authorList>
            <person name="Aksoy S."/>
            <person name="Warren W."/>
            <person name="Wilson R.K."/>
        </authorList>
    </citation>
    <scope>NUCLEOTIDE SEQUENCE [LARGE SCALE GENOMIC DNA]</scope>
    <source>
        <strain evidence="2">IAEA</strain>
    </source>
</reference>
<organism evidence="1 2">
    <name type="scientific">Glossina pallidipes</name>
    <name type="common">Tsetse fly</name>
    <dbReference type="NCBI Taxonomy" id="7398"/>
    <lineage>
        <taxon>Eukaryota</taxon>
        <taxon>Metazoa</taxon>
        <taxon>Ecdysozoa</taxon>
        <taxon>Arthropoda</taxon>
        <taxon>Hexapoda</taxon>
        <taxon>Insecta</taxon>
        <taxon>Pterygota</taxon>
        <taxon>Neoptera</taxon>
        <taxon>Endopterygota</taxon>
        <taxon>Diptera</taxon>
        <taxon>Brachycera</taxon>
        <taxon>Muscomorpha</taxon>
        <taxon>Hippoboscoidea</taxon>
        <taxon>Glossinidae</taxon>
        <taxon>Glossina</taxon>
    </lineage>
</organism>
<dbReference type="AlphaFoldDB" id="A0A1B0ADG7"/>
<evidence type="ECO:0000313" key="2">
    <source>
        <dbReference type="Proteomes" id="UP000092445"/>
    </source>
</evidence>
<dbReference type="EnsemblMetazoa" id="GPAI042138-RA">
    <property type="protein sequence ID" value="GPAI042138-PA"/>
    <property type="gene ID" value="GPAI042138"/>
</dbReference>
<reference evidence="1" key="2">
    <citation type="submission" date="2020-05" db="UniProtKB">
        <authorList>
            <consortium name="EnsemblMetazoa"/>
        </authorList>
    </citation>
    <scope>IDENTIFICATION</scope>
    <source>
        <strain evidence="1">IAEA</strain>
    </source>
</reference>
<evidence type="ECO:0000313" key="1">
    <source>
        <dbReference type="EnsemblMetazoa" id="GPAI042138-PA"/>
    </source>
</evidence>